<feature type="transmembrane region" description="Helical" evidence="1">
    <location>
        <begin position="54"/>
        <end position="72"/>
    </location>
</feature>
<keyword evidence="1" id="KW-1133">Transmembrane helix</keyword>
<dbReference type="AlphaFoldDB" id="A0A542SP10"/>
<name>A0A542SP10_9MICO</name>
<reference evidence="3 4" key="1">
    <citation type="submission" date="2019-06" db="EMBL/GenBank/DDBJ databases">
        <title>Sequencing the genomes of 1000 actinobacteria strains.</title>
        <authorList>
            <person name="Klenk H.-P."/>
        </authorList>
    </citation>
    <scope>NUCLEOTIDE SEQUENCE [LARGE SCALE GENOMIC DNA]</scope>
    <source>
        <strain evidence="3 4">DSM 10596</strain>
    </source>
</reference>
<feature type="domain" description="YdbS-like PH" evidence="2">
    <location>
        <begin position="76"/>
        <end position="154"/>
    </location>
</feature>
<organism evidence="3 4">
    <name type="scientific">Rarobacter incanus</name>
    <dbReference type="NCBI Taxonomy" id="153494"/>
    <lineage>
        <taxon>Bacteria</taxon>
        <taxon>Bacillati</taxon>
        <taxon>Actinomycetota</taxon>
        <taxon>Actinomycetes</taxon>
        <taxon>Micrococcales</taxon>
        <taxon>Rarobacteraceae</taxon>
        <taxon>Rarobacter</taxon>
    </lineage>
</organism>
<gene>
    <name evidence="3" type="ORF">FB389_1030</name>
</gene>
<protein>
    <recommendedName>
        <fullName evidence="2">YdbS-like PH domain-containing protein</fullName>
    </recommendedName>
</protein>
<evidence type="ECO:0000256" key="1">
    <source>
        <dbReference type="SAM" id="Phobius"/>
    </source>
</evidence>
<dbReference type="PANTHER" id="PTHR34473:SF3">
    <property type="entry name" value="TRANSMEMBRANE PROTEIN-RELATED"/>
    <property type="match status" value="1"/>
</dbReference>
<dbReference type="OrthoDB" id="7364633at2"/>
<evidence type="ECO:0000313" key="4">
    <source>
        <dbReference type="Proteomes" id="UP000316181"/>
    </source>
</evidence>
<dbReference type="InterPro" id="IPR005182">
    <property type="entry name" value="YdbS-like_PH"/>
</dbReference>
<evidence type="ECO:0000313" key="3">
    <source>
        <dbReference type="EMBL" id="TQK76360.1"/>
    </source>
</evidence>
<dbReference type="RefSeq" id="WP_142111651.1">
    <property type="nucleotide sequence ID" value="NZ_BAAATB010000002.1"/>
</dbReference>
<feature type="transmembrane region" description="Helical" evidence="1">
    <location>
        <begin position="29"/>
        <end position="48"/>
    </location>
</feature>
<proteinExistence type="predicted"/>
<keyword evidence="1" id="KW-0472">Membrane</keyword>
<accession>A0A542SP10</accession>
<comment type="caution">
    <text evidence="3">The sequence shown here is derived from an EMBL/GenBank/DDBJ whole genome shotgun (WGS) entry which is preliminary data.</text>
</comment>
<dbReference type="EMBL" id="VFNV01000001">
    <property type="protein sequence ID" value="TQK76360.1"/>
    <property type="molecule type" value="Genomic_DNA"/>
</dbReference>
<keyword evidence="1" id="KW-0812">Transmembrane</keyword>
<evidence type="ECO:0000259" key="2">
    <source>
        <dbReference type="Pfam" id="PF03703"/>
    </source>
</evidence>
<keyword evidence="4" id="KW-1185">Reference proteome</keyword>
<dbReference type="Proteomes" id="UP000316181">
    <property type="component" value="Unassembled WGS sequence"/>
</dbReference>
<dbReference type="Pfam" id="PF03703">
    <property type="entry name" value="bPH_2"/>
    <property type="match status" value="1"/>
</dbReference>
<dbReference type="PANTHER" id="PTHR34473">
    <property type="entry name" value="UPF0699 TRANSMEMBRANE PROTEIN YDBS"/>
    <property type="match status" value="1"/>
</dbReference>
<sequence length="165" mass="17730">MASDNRHDPFDVQGTWEPLAPAMRTIKQLGAAAAFLVIALIPVIFAIIFGRWWIWAIAGGVVALALVNAALIPRRVRAFGFMCREDDLVIREGVMLRTLTVIPYGRIQTVNVASGPWLRRAGLSSVTIATASSQTQGGISGIPTARAAALRDHLTAAGEARMLKL</sequence>